<protein>
    <recommendedName>
        <fullName evidence="1">E2 ubiquitin-conjugating enzyme</fullName>
        <ecNumber evidence="1">2.3.2.23</ecNumber>
    </recommendedName>
</protein>
<keyword evidence="2" id="KW-0808">Transferase</keyword>
<dbReference type="Gene3D" id="1.10.8.10">
    <property type="entry name" value="DNA helicase RuvA subunit, C-terminal domain"/>
    <property type="match status" value="1"/>
</dbReference>
<comment type="caution">
    <text evidence="10">The sequence shown here is derived from an EMBL/GenBank/DDBJ whole genome shotgun (WGS) entry which is preliminary data.</text>
</comment>
<feature type="domain" description="UBC core" evidence="9">
    <location>
        <begin position="4"/>
        <end position="154"/>
    </location>
</feature>
<dbReference type="InterPro" id="IPR016135">
    <property type="entry name" value="UBQ-conjugating_enzyme/RWD"/>
</dbReference>
<dbReference type="AlphaFoldDB" id="A0AA36DF24"/>
<dbReference type="FunFam" id="3.10.110.10:FF:000037">
    <property type="entry name" value="ubiquitin-conjugating enzyme E2 27"/>
    <property type="match status" value="1"/>
</dbReference>
<name>A0AA36DF24_9BILA</name>
<dbReference type="PANTHER" id="PTHR24068">
    <property type="entry name" value="UBIQUITIN-CONJUGATING ENZYME E2"/>
    <property type="match status" value="1"/>
</dbReference>
<reference evidence="10" key="1">
    <citation type="submission" date="2023-06" db="EMBL/GenBank/DDBJ databases">
        <authorList>
            <person name="Delattre M."/>
        </authorList>
    </citation>
    <scope>NUCLEOTIDE SEQUENCE</scope>
    <source>
        <strain evidence="10">AF72</strain>
    </source>
</reference>
<feature type="domain" description="UBA" evidence="8">
    <location>
        <begin position="160"/>
        <end position="200"/>
    </location>
</feature>
<dbReference type="InterPro" id="IPR000608">
    <property type="entry name" value="UBC"/>
</dbReference>
<keyword evidence="4 7" id="KW-0833">Ubl conjugation pathway</keyword>
<evidence type="ECO:0000256" key="7">
    <source>
        <dbReference type="RuleBase" id="RU362109"/>
    </source>
</evidence>
<evidence type="ECO:0000256" key="2">
    <source>
        <dbReference type="ARBA" id="ARBA00022679"/>
    </source>
</evidence>
<evidence type="ECO:0000256" key="1">
    <source>
        <dbReference type="ARBA" id="ARBA00012486"/>
    </source>
</evidence>
<dbReference type="PROSITE" id="PS00183">
    <property type="entry name" value="UBC_1"/>
    <property type="match status" value="1"/>
</dbReference>
<dbReference type="PROSITE" id="PS50127">
    <property type="entry name" value="UBC_2"/>
    <property type="match status" value="1"/>
</dbReference>
<dbReference type="InterPro" id="IPR009060">
    <property type="entry name" value="UBA-like_sf"/>
</dbReference>
<dbReference type="CDD" id="cd23800">
    <property type="entry name" value="UBCc_UBE2K"/>
    <property type="match status" value="1"/>
</dbReference>
<gene>
    <name evidence="10" type="ORF">MSPICULIGERA_LOCUS24519</name>
</gene>
<dbReference type="SUPFAM" id="SSF54495">
    <property type="entry name" value="UBC-like"/>
    <property type="match status" value="1"/>
</dbReference>
<dbReference type="GO" id="GO:0061631">
    <property type="term" value="F:ubiquitin conjugating enzyme activity"/>
    <property type="evidence" value="ECO:0007669"/>
    <property type="project" value="UniProtKB-EC"/>
</dbReference>
<dbReference type="PROSITE" id="PS50030">
    <property type="entry name" value="UBA"/>
    <property type="match status" value="1"/>
</dbReference>
<organism evidence="10 11">
    <name type="scientific">Mesorhabditis spiculigera</name>
    <dbReference type="NCBI Taxonomy" id="96644"/>
    <lineage>
        <taxon>Eukaryota</taxon>
        <taxon>Metazoa</taxon>
        <taxon>Ecdysozoa</taxon>
        <taxon>Nematoda</taxon>
        <taxon>Chromadorea</taxon>
        <taxon>Rhabditida</taxon>
        <taxon>Rhabditina</taxon>
        <taxon>Rhabditomorpha</taxon>
        <taxon>Rhabditoidea</taxon>
        <taxon>Rhabditidae</taxon>
        <taxon>Mesorhabditinae</taxon>
        <taxon>Mesorhabditis</taxon>
    </lineage>
</organism>
<keyword evidence="5 7" id="KW-0067">ATP-binding</keyword>
<dbReference type="InterPro" id="IPR023313">
    <property type="entry name" value="UBQ-conjugating_AS"/>
</dbReference>
<proteinExistence type="inferred from homology"/>
<dbReference type="EMBL" id="CATQJA010002708">
    <property type="protein sequence ID" value="CAJ0586515.1"/>
    <property type="molecule type" value="Genomic_DNA"/>
</dbReference>
<dbReference type="Pfam" id="PF00179">
    <property type="entry name" value="UQ_con"/>
    <property type="match status" value="1"/>
</dbReference>
<dbReference type="EC" id="2.3.2.23" evidence="1"/>
<keyword evidence="3 7" id="KW-0547">Nucleotide-binding</keyword>
<dbReference type="SMART" id="SM00212">
    <property type="entry name" value="UBCc"/>
    <property type="match status" value="1"/>
</dbReference>
<comment type="similarity">
    <text evidence="7">Belongs to the ubiquitin-conjugating enzyme family.</text>
</comment>
<dbReference type="GO" id="GO:0005524">
    <property type="term" value="F:ATP binding"/>
    <property type="evidence" value="ECO:0007669"/>
    <property type="project" value="UniProtKB-UniRule"/>
</dbReference>
<dbReference type="InterPro" id="IPR015940">
    <property type="entry name" value="UBA"/>
</dbReference>
<feature type="active site" description="Glycyl thioester intermediate" evidence="6">
    <location>
        <position position="92"/>
    </location>
</feature>
<evidence type="ECO:0000259" key="9">
    <source>
        <dbReference type="PROSITE" id="PS50127"/>
    </source>
</evidence>
<dbReference type="Gene3D" id="3.10.110.10">
    <property type="entry name" value="Ubiquitin Conjugating Enzyme"/>
    <property type="match status" value="1"/>
</dbReference>
<dbReference type="Proteomes" id="UP001177023">
    <property type="component" value="Unassembled WGS sequence"/>
</dbReference>
<evidence type="ECO:0000256" key="6">
    <source>
        <dbReference type="PROSITE-ProRule" id="PRU10133"/>
    </source>
</evidence>
<evidence type="ECO:0000313" key="11">
    <source>
        <dbReference type="Proteomes" id="UP001177023"/>
    </source>
</evidence>
<keyword evidence="11" id="KW-1185">Reference proteome</keyword>
<feature type="non-terminal residue" evidence="10">
    <location>
        <position position="1"/>
    </location>
</feature>
<accession>A0AA36DF24</accession>
<evidence type="ECO:0000256" key="5">
    <source>
        <dbReference type="ARBA" id="ARBA00022840"/>
    </source>
</evidence>
<dbReference type="SUPFAM" id="SSF46934">
    <property type="entry name" value="UBA-like"/>
    <property type="match status" value="1"/>
</dbReference>
<evidence type="ECO:0000256" key="4">
    <source>
        <dbReference type="ARBA" id="ARBA00022786"/>
    </source>
</evidence>
<evidence type="ECO:0000256" key="3">
    <source>
        <dbReference type="ARBA" id="ARBA00022741"/>
    </source>
</evidence>
<sequence>MANIAYMRLQRECREVATSKDIQELGIMIEIVDEQLTHLKGEIRGPPDSPYEGGRFKLDINIPSSYPFVPPTVKFTTRVWHPNVSSQTGTICLDILKDNWAASLTLRTVLLSIQALLCTPEPKDPQDAVVASQYMNKQKLFTETAKFWTQQFAHATGARNADFTAKVAKLCEMGANETDAISTLSCNEWDLRRATDYMFS</sequence>
<evidence type="ECO:0000259" key="8">
    <source>
        <dbReference type="PROSITE" id="PS50030"/>
    </source>
</evidence>
<evidence type="ECO:0000313" key="10">
    <source>
        <dbReference type="EMBL" id="CAJ0586515.1"/>
    </source>
</evidence>